<dbReference type="PANTHER" id="PTHR30151">
    <property type="entry name" value="ALKANE SULFONATE ABC TRANSPORTER-RELATED, MEMBRANE SUBUNIT"/>
    <property type="match status" value="1"/>
</dbReference>
<evidence type="ECO:0000313" key="10">
    <source>
        <dbReference type="Proteomes" id="UP001596957"/>
    </source>
</evidence>
<keyword evidence="2 7" id="KW-0813">Transport</keyword>
<proteinExistence type="inferred from homology"/>
<evidence type="ECO:0000256" key="1">
    <source>
        <dbReference type="ARBA" id="ARBA00004651"/>
    </source>
</evidence>
<evidence type="ECO:0000256" key="5">
    <source>
        <dbReference type="ARBA" id="ARBA00022989"/>
    </source>
</evidence>
<keyword evidence="5 7" id="KW-1133">Transmembrane helix</keyword>
<keyword evidence="10" id="KW-1185">Reference proteome</keyword>
<comment type="subcellular location">
    <subcellularLocation>
        <location evidence="1 7">Cell membrane</location>
        <topology evidence="1 7">Multi-pass membrane protein</topology>
    </subcellularLocation>
</comment>
<feature type="transmembrane region" description="Helical" evidence="7">
    <location>
        <begin position="67"/>
        <end position="86"/>
    </location>
</feature>
<dbReference type="RefSeq" id="WP_381260942.1">
    <property type="nucleotide sequence ID" value="NZ_JBHTBI010000046.1"/>
</dbReference>
<dbReference type="InterPro" id="IPR035906">
    <property type="entry name" value="MetI-like_sf"/>
</dbReference>
<feature type="transmembrane region" description="Helical" evidence="7">
    <location>
        <begin position="126"/>
        <end position="149"/>
    </location>
</feature>
<feature type="transmembrane region" description="Helical" evidence="7">
    <location>
        <begin position="170"/>
        <end position="196"/>
    </location>
</feature>
<evidence type="ECO:0000256" key="7">
    <source>
        <dbReference type="RuleBase" id="RU363032"/>
    </source>
</evidence>
<comment type="caution">
    <text evidence="9">The sequence shown here is derived from an EMBL/GenBank/DDBJ whole genome shotgun (WGS) entry which is preliminary data.</text>
</comment>
<evidence type="ECO:0000256" key="6">
    <source>
        <dbReference type="ARBA" id="ARBA00023136"/>
    </source>
</evidence>
<protein>
    <submittedName>
        <fullName evidence="9">ABC transporter permease</fullName>
    </submittedName>
</protein>
<accession>A0ABW2W112</accession>
<reference evidence="10" key="1">
    <citation type="journal article" date="2019" name="Int. J. Syst. Evol. Microbiol.">
        <title>The Global Catalogue of Microorganisms (GCM) 10K type strain sequencing project: providing services to taxonomists for standard genome sequencing and annotation.</title>
        <authorList>
            <consortium name="The Broad Institute Genomics Platform"/>
            <consortium name="The Broad Institute Genome Sequencing Center for Infectious Disease"/>
            <person name="Wu L."/>
            <person name="Ma J."/>
        </authorList>
    </citation>
    <scope>NUCLEOTIDE SEQUENCE [LARGE SCALE GENOMIC DNA]</scope>
    <source>
        <strain evidence="10">CGMCC 4.7198</strain>
    </source>
</reference>
<dbReference type="Pfam" id="PF00528">
    <property type="entry name" value="BPD_transp_1"/>
    <property type="match status" value="1"/>
</dbReference>
<dbReference type="EMBL" id="JBHTEC010000008">
    <property type="protein sequence ID" value="MFD0289320.1"/>
    <property type="molecule type" value="Genomic_DNA"/>
</dbReference>
<evidence type="ECO:0000256" key="2">
    <source>
        <dbReference type="ARBA" id="ARBA00022448"/>
    </source>
</evidence>
<keyword evidence="4 7" id="KW-0812">Transmembrane</keyword>
<evidence type="ECO:0000259" key="8">
    <source>
        <dbReference type="PROSITE" id="PS50928"/>
    </source>
</evidence>
<evidence type="ECO:0000313" key="9">
    <source>
        <dbReference type="EMBL" id="MFD0289320.1"/>
    </source>
</evidence>
<keyword evidence="6 7" id="KW-0472">Membrane</keyword>
<sequence>MNRGRVPWKPILRQLWLPAVVFAVLLVATADSTSFYFPPLTEVLSTLWTELVHGGLVGDLLYSLRNIVSGLALATVVGVGAGLVIGEIRTLRLATAPLLDFARATPTVGFVPVIILTLGIGSGPKVFLIFLGSLWPILLNTVSGVQAISPAVHETARGYRIPWRLRLRRVILPGALPQILAGIRVSLSIAVVLMVVSEIYGSPIGLGNFILQSGSSFHVAETWAGTILIGILGYGLSVLLLLCEHRLLGWYHQRAPRARPSKPVTIEKSNGVVV</sequence>
<dbReference type="Proteomes" id="UP001596957">
    <property type="component" value="Unassembled WGS sequence"/>
</dbReference>
<gene>
    <name evidence="9" type="ORF">ACFQZP_48545</name>
</gene>
<dbReference type="PANTHER" id="PTHR30151:SF0">
    <property type="entry name" value="ABC TRANSPORTER PERMEASE PROTEIN MJ0413-RELATED"/>
    <property type="match status" value="1"/>
</dbReference>
<name>A0ABW2W112_9ACTN</name>
<dbReference type="PROSITE" id="PS50928">
    <property type="entry name" value="ABC_TM1"/>
    <property type="match status" value="1"/>
</dbReference>
<evidence type="ECO:0000256" key="4">
    <source>
        <dbReference type="ARBA" id="ARBA00022692"/>
    </source>
</evidence>
<keyword evidence="3" id="KW-1003">Cell membrane</keyword>
<feature type="transmembrane region" description="Helical" evidence="7">
    <location>
        <begin position="223"/>
        <end position="243"/>
    </location>
</feature>
<feature type="transmembrane region" description="Helical" evidence="7">
    <location>
        <begin position="98"/>
        <end position="120"/>
    </location>
</feature>
<feature type="domain" description="ABC transmembrane type-1" evidence="8">
    <location>
        <begin position="60"/>
        <end position="240"/>
    </location>
</feature>
<organism evidence="9 10">
    <name type="scientific">Streptomyces lutosisoli</name>
    <dbReference type="NCBI Taxonomy" id="2665721"/>
    <lineage>
        <taxon>Bacteria</taxon>
        <taxon>Bacillati</taxon>
        <taxon>Actinomycetota</taxon>
        <taxon>Actinomycetes</taxon>
        <taxon>Kitasatosporales</taxon>
        <taxon>Streptomycetaceae</taxon>
        <taxon>Streptomyces</taxon>
    </lineage>
</organism>
<comment type="similarity">
    <text evidence="7">Belongs to the binding-protein-dependent transport system permease family.</text>
</comment>
<dbReference type="CDD" id="cd06261">
    <property type="entry name" value="TM_PBP2"/>
    <property type="match status" value="1"/>
</dbReference>
<dbReference type="Gene3D" id="1.10.3720.10">
    <property type="entry name" value="MetI-like"/>
    <property type="match status" value="1"/>
</dbReference>
<evidence type="ECO:0000256" key="3">
    <source>
        <dbReference type="ARBA" id="ARBA00022475"/>
    </source>
</evidence>
<dbReference type="InterPro" id="IPR000515">
    <property type="entry name" value="MetI-like"/>
</dbReference>
<dbReference type="SUPFAM" id="SSF161098">
    <property type="entry name" value="MetI-like"/>
    <property type="match status" value="1"/>
</dbReference>